<sequence length="233" mass="26341">IYRNILSPAFVCDHTLKFHARLNYPLIPEYSCKRIVMQEVGSLNISKDCLSLLSSCRSKLINKIGIRILESMPIKDENLLFSPDELGQIAEGLDREVKTVQNMISSCVRIFRSIAFHQPKEEEMRKELEKLGLSSECTDNLIALWESELGQATISRLSEITHTGLPRLQNVQWEIVKTTDGSVSSKSPAGSHSIVLNISTSKGDRKVKMSREEAVNLYSTLDEMQNRIDTMLE</sequence>
<proteinExistence type="predicted"/>
<dbReference type="EMBL" id="BTSY01000003">
    <property type="protein sequence ID" value="GMT17428.1"/>
    <property type="molecule type" value="Genomic_DNA"/>
</dbReference>
<reference evidence="1" key="1">
    <citation type="submission" date="2023-10" db="EMBL/GenBank/DDBJ databases">
        <title>Genome assembly of Pristionchus species.</title>
        <authorList>
            <person name="Yoshida K."/>
            <person name="Sommer R.J."/>
        </authorList>
    </citation>
    <scope>NUCLEOTIDE SEQUENCE</scope>
    <source>
        <strain evidence="1">RS5133</strain>
    </source>
</reference>
<dbReference type="Proteomes" id="UP001432322">
    <property type="component" value="Unassembled WGS sequence"/>
</dbReference>
<comment type="caution">
    <text evidence="1">The sequence shown here is derived from an EMBL/GenBank/DDBJ whole genome shotgun (WGS) entry which is preliminary data.</text>
</comment>
<evidence type="ECO:0000313" key="2">
    <source>
        <dbReference type="Proteomes" id="UP001432322"/>
    </source>
</evidence>
<gene>
    <name evidence="1" type="ORF">PFISCL1PPCAC_8725</name>
</gene>
<dbReference type="PANTHER" id="PTHR12333">
    <property type="entry name" value="COMM DOMAIN CONTAINING PROTEIN 10"/>
    <property type="match status" value="1"/>
</dbReference>
<keyword evidence="2" id="KW-1185">Reference proteome</keyword>
<feature type="non-terminal residue" evidence="1">
    <location>
        <position position="1"/>
    </location>
</feature>
<evidence type="ECO:0008006" key="3">
    <source>
        <dbReference type="Google" id="ProtNLM"/>
    </source>
</evidence>
<dbReference type="PANTHER" id="PTHR12333:SF0">
    <property type="entry name" value="COMM DOMAIN-CONTAINING PROTEIN 10"/>
    <property type="match status" value="1"/>
</dbReference>
<dbReference type="InterPro" id="IPR037361">
    <property type="entry name" value="COMMD10"/>
</dbReference>
<accession>A0AAV5VGP1</accession>
<organism evidence="1 2">
    <name type="scientific">Pristionchus fissidentatus</name>
    <dbReference type="NCBI Taxonomy" id="1538716"/>
    <lineage>
        <taxon>Eukaryota</taxon>
        <taxon>Metazoa</taxon>
        <taxon>Ecdysozoa</taxon>
        <taxon>Nematoda</taxon>
        <taxon>Chromadorea</taxon>
        <taxon>Rhabditida</taxon>
        <taxon>Rhabditina</taxon>
        <taxon>Diplogasteromorpha</taxon>
        <taxon>Diplogasteroidea</taxon>
        <taxon>Neodiplogasteridae</taxon>
        <taxon>Pristionchus</taxon>
    </lineage>
</organism>
<name>A0AAV5VGP1_9BILA</name>
<evidence type="ECO:0000313" key="1">
    <source>
        <dbReference type="EMBL" id="GMT17428.1"/>
    </source>
</evidence>
<dbReference type="Pfam" id="PF21672">
    <property type="entry name" value="COMM_HN"/>
    <property type="match status" value="1"/>
</dbReference>
<protein>
    <recommendedName>
        <fullName evidence="3">COMM domain-containing protein</fullName>
    </recommendedName>
</protein>
<dbReference type="AlphaFoldDB" id="A0AAV5VGP1"/>